<dbReference type="PANTHER" id="PTHR45641">
    <property type="entry name" value="TETRATRICOPEPTIDE REPEAT PROTEIN (AFU_ORTHOLOGUE AFUA_6G03870)"/>
    <property type="match status" value="1"/>
</dbReference>
<evidence type="ECO:0000256" key="3">
    <source>
        <dbReference type="PROSITE-ProRule" id="PRU00339"/>
    </source>
</evidence>
<reference evidence="4" key="1">
    <citation type="submission" date="2021-02" db="EMBL/GenBank/DDBJ databases">
        <authorList>
            <person name="Nowell W R."/>
        </authorList>
    </citation>
    <scope>NUCLEOTIDE SEQUENCE</scope>
</reference>
<dbReference type="PROSITE" id="PS50005">
    <property type="entry name" value="TPR"/>
    <property type="match status" value="2"/>
</dbReference>
<dbReference type="InterPro" id="IPR019734">
    <property type="entry name" value="TPR_rpt"/>
</dbReference>
<organism evidence="4 5">
    <name type="scientific">Rotaria socialis</name>
    <dbReference type="NCBI Taxonomy" id="392032"/>
    <lineage>
        <taxon>Eukaryota</taxon>
        <taxon>Metazoa</taxon>
        <taxon>Spiralia</taxon>
        <taxon>Gnathifera</taxon>
        <taxon>Rotifera</taxon>
        <taxon>Eurotatoria</taxon>
        <taxon>Bdelloidea</taxon>
        <taxon>Philodinida</taxon>
        <taxon>Philodinidae</taxon>
        <taxon>Rotaria</taxon>
    </lineage>
</organism>
<dbReference type="SMART" id="SM00028">
    <property type="entry name" value="TPR"/>
    <property type="match status" value="7"/>
</dbReference>
<accession>A0A821HMN2</accession>
<feature type="repeat" description="TPR" evidence="3">
    <location>
        <begin position="622"/>
        <end position="655"/>
    </location>
</feature>
<dbReference type="InterPro" id="IPR011990">
    <property type="entry name" value="TPR-like_helical_dom_sf"/>
</dbReference>
<keyword evidence="1" id="KW-0677">Repeat</keyword>
<evidence type="ECO:0000313" key="5">
    <source>
        <dbReference type="Proteomes" id="UP000663848"/>
    </source>
</evidence>
<sequence length="722" mass="83786">MGSILNKQHTNESLELTNLAKTTRSKSVTENQDDFEEGILVWLDSANQYNDDWIEESNHARETINNLKTFDNPNDCINFIKMVVNDKVFLFVSHQYVHLICSVKAELRSLSSIYVYCDSTVTTIKRTQLETWAKTNEPLITGVYLNSTECFSQLTEDVSDVCDHDSIPVTYLSPQIKNLNLKQANEIKHFEQNYKSELAIDWYLRTKFLSRLLHKASRTHNFSLLFNYSFIFRDIQRLIDENTSIDSDSLQTKTYYRAQNVNADDLYRLRMNLNGIISINRYLDICKTIEEAISEVSSKSNTLETVLYHFSISHSYKSISDNKVLLSIGTLFRIQHIGMQLDGIWHVHLNLMAKDDINEQINILLSEIDSIPHPYLTIGLVWDKIKQSSKADRFYRLLIDHLPKLDEETALICNYVGAIFRLKCQYATALNYHEQALKIYQEKNQTNSSSYENIDRTHAQIALVYRDTGDILAAVKHFKLALKQGEEILSHVGEIYRNWGQFNIAQTYYQQTKVENNIGLCYIYQRMFSQALSHLKKETESISNINLGVYHQLQKEYSTALIFFERALEAVKNHPLDTAMIHSYLGLLHCDRRQWLLSLKHYEQALELYKRHLSTANHPTIALVHDGLGTLYLNKGEYRAAQREFERCLELQLRVLSSKHPDVAGTYNNLGGVFNEMGHYEQALLYHYEALAIATATLPMDHFDIKLYEHNITETKRKLAYN</sequence>
<dbReference type="AlphaFoldDB" id="A0A821HMN2"/>
<dbReference type="Gene3D" id="1.25.40.10">
    <property type="entry name" value="Tetratricopeptide repeat domain"/>
    <property type="match status" value="2"/>
</dbReference>
<dbReference type="PANTHER" id="PTHR45641:SF19">
    <property type="entry name" value="NEPHROCYSTIN-3"/>
    <property type="match status" value="1"/>
</dbReference>
<dbReference type="Pfam" id="PF13424">
    <property type="entry name" value="TPR_12"/>
    <property type="match status" value="1"/>
</dbReference>
<dbReference type="Proteomes" id="UP000663848">
    <property type="component" value="Unassembled WGS sequence"/>
</dbReference>
<dbReference type="SUPFAM" id="SSF48452">
    <property type="entry name" value="TPR-like"/>
    <property type="match status" value="2"/>
</dbReference>
<feature type="repeat" description="TPR" evidence="3">
    <location>
        <begin position="664"/>
        <end position="697"/>
    </location>
</feature>
<protein>
    <submittedName>
        <fullName evidence="4">Uncharacterized protein</fullName>
    </submittedName>
</protein>
<name>A0A821HMN2_9BILA</name>
<proteinExistence type="predicted"/>
<dbReference type="Pfam" id="PF13374">
    <property type="entry name" value="TPR_10"/>
    <property type="match status" value="1"/>
</dbReference>
<evidence type="ECO:0000256" key="1">
    <source>
        <dbReference type="ARBA" id="ARBA00022737"/>
    </source>
</evidence>
<evidence type="ECO:0000313" key="4">
    <source>
        <dbReference type="EMBL" id="CAF4684775.1"/>
    </source>
</evidence>
<gene>
    <name evidence="4" type="ORF">QYT958_LOCUS16838</name>
</gene>
<comment type="caution">
    <text evidence="4">The sequence shown here is derived from an EMBL/GenBank/DDBJ whole genome shotgun (WGS) entry which is preliminary data.</text>
</comment>
<keyword evidence="2 3" id="KW-0802">TPR repeat</keyword>
<evidence type="ECO:0000256" key="2">
    <source>
        <dbReference type="ARBA" id="ARBA00022803"/>
    </source>
</evidence>
<dbReference type="EMBL" id="CAJOBR010002481">
    <property type="protein sequence ID" value="CAF4684775.1"/>
    <property type="molecule type" value="Genomic_DNA"/>
</dbReference>